<reference evidence="1 2" key="1">
    <citation type="submission" date="2018-03" db="EMBL/GenBank/DDBJ databases">
        <title>Finding Nemo's genes: A chromosome-scale reference assembly of the genome of the orange clownfish Amphiprion percula.</title>
        <authorList>
            <person name="Lehmann R."/>
        </authorList>
    </citation>
    <scope>NUCLEOTIDE SEQUENCE</scope>
</reference>
<accession>A0A3P8U462</accession>
<evidence type="ECO:0000313" key="1">
    <source>
        <dbReference type="Ensembl" id="ENSAPEP00000032124.1"/>
    </source>
</evidence>
<dbReference type="AlphaFoldDB" id="A0A3P8U462"/>
<dbReference type="Gene3D" id="2.20.28.230">
    <property type="match status" value="1"/>
</dbReference>
<reference evidence="1" key="3">
    <citation type="submission" date="2025-09" db="UniProtKB">
        <authorList>
            <consortium name="Ensembl"/>
        </authorList>
    </citation>
    <scope>IDENTIFICATION</scope>
</reference>
<dbReference type="Ensembl" id="ENSAPET00000032977.1">
    <property type="protein sequence ID" value="ENSAPEP00000032124.1"/>
    <property type="gene ID" value="ENSAPEG00000022821.1"/>
</dbReference>
<organism evidence="1 2">
    <name type="scientific">Amphiprion percula</name>
    <name type="common">Orange clownfish</name>
    <name type="synonym">Lutjanus percula</name>
    <dbReference type="NCBI Taxonomy" id="161767"/>
    <lineage>
        <taxon>Eukaryota</taxon>
        <taxon>Metazoa</taxon>
        <taxon>Chordata</taxon>
        <taxon>Craniata</taxon>
        <taxon>Vertebrata</taxon>
        <taxon>Euteleostomi</taxon>
        <taxon>Actinopterygii</taxon>
        <taxon>Neopterygii</taxon>
        <taxon>Teleostei</taxon>
        <taxon>Neoteleostei</taxon>
        <taxon>Acanthomorphata</taxon>
        <taxon>Ovalentaria</taxon>
        <taxon>Pomacentridae</taxon>
        <taxon>Amphiprion</taxon>
    </lineage>
</organism>
<dbReference type="Proteomes" id="UP000265080">
    <property type="component" value="Chromosome 21"/>
</dbReference>
<sequence>ECLLVVIVTVTSCYNTSCPCPRIPPLKLSEPPPEGCYQIEERYRYQCVEGYVRKAGTSNEWIRDLTENLWDVLEKTLWTEINAVTLQKLTETLPQ</sequence>
<protein>
    <recommendedName>
        <fullName evidence="3">Sushi domain-containing protein</fullName>
    </recommendedName>
</protein>
<evidence type="ECO:0008006" key="3">
    <source>
        <dbReference type="Google" id="ProtNLM"/>
    </source>
</evidence>
<dbReference type="GeneTree" id="ENSGT01030000234868"/>
<keyword evidence="2" id="KW-1185">Reference proteome</keyword>
<reference evidence="1" key="2">
    <citation type="submission" date="2025-08" db="UniProtKB">
        <authorList>
            <consortium name="Ensembl"/>
        </authorList>
    </citation>
    <scope>IDENTIFICATION</scope>
</reference>
<evidence type="ECO:0000313" key="2">
    <source>
        <dbReference type="Proteomes" id="UP000265080"/>
    </source>
</evidence>
<proteinExistence type="predicted"/>
<name>A0A3P8U462_AMPPE</name>